<reference evidence="1" key="1">
    <citation type="submission" date="2023-11" db="EMBL/GenBank/DDBJ databases">
        <authorList>
            <person name="Poullet M."/>
        </authorList>
    </citation>
    <scope>NUCLEOTIDE SEQUENCE</scope>
    <source>
        <strain evidence="1">E1834</strain>
    </source>
</reference>
<keyword evidence="2" id="KW-1185">Reference proteome</keyword>
<name>A0ACB1AVS3_MELEN</name>
<evidence type="ECO:0000313" key="2">
    <source>
        <dbReference type="Proteomes" id="UP001497535"/>
    </source>
</evidence>
<comment type="caution">
    <text evidence="1">The sequence shown here is derived from an EMBL/GenBank/DDBJ whole genome shotgun (WGS) entry which is preliminary data.</text>
</comment>
<accession>A0ACB1AVS3</accession>
<gene>
    <name evidence="1" type="ORF">MENTE1834_LOCUS44047</name>
</gene>
<dbReference type="Proteomes" id="UP001497535">
    <property type="component" value="Unassembled WGS sequence"/>
</dbReference>
<protein>
    <submittedName>
        <fullName evidence="1">Uncharacterized protein</fullName>
    </submittedName>
</protein>
<dbReference type="EMBL" id="CAVMJV010000131">
    <property type="protein sequence ID" value="CAK5108907.1"/>
    <property type="molecule type" value="Genomic_DNA"/>
</dbReference>
<organism evidence="1 2">
    <name type="scientific">Meloidogyne enterolobii</name>
    <name type="common">Root-knot nematode worm</name>
    <name type="synonym">Meloidogyne mayaguensis</name>
    <dbReference type="NCBI Taxonomy" id="390850"/>
    <lineage>
        <taxon>Eukaryota</taxon>
        <taxon>Metazoa</taxon>
        <taxon>Ecdysozoa</taxon>
        <taxon>Nematoda</taxon>
        <taxon>Chromadorea</taxon>
        <taxon>Rhabditida</taxon>
        <taxon>Tylenchina</taxon>
        <taxon>Tylenchomorpha</taxon>
        <taxon>Tylenchoidea</taxon>
        <taxon>Meloidogynidae</taxon>
        <taxon>Meloidogyninae</taxon>
        <taxon>Meloidogyne</taxon>
    </lineage>
</organism>
<sequence>MLKSKLFSSSFIASITHKKSNFNFFHCSGRLLLEDVLKERIENFVKSAPVTVFMKGTQTEPMCGFSRNVKLILDLHRIPFKDFNVLEDEKIREGIKEFSDWPTIPQVYVNGKFVGGADIFMQMHKDGEVKEFFVDLNILMTNVRNMFLIFKNIILIFMNMF</sequence>
<proteinExistence type="predicted"/>
<evidence type="ECO:0000313" key="1">
    <source>
        <dbReference type="EMBL" id="CAK5108907.1"/>
    </source>
</evidence>